<evidence type="ECO:0000256" key="1">
    <source>
        <dbReference type="ARBA" id="ARBA00004370"/>
    </source>
</evidence>
<gene>
    <name evidence="7" type="ORF">DDE20_13410</name>
</gene>
<dbReference type="InterPro" id="IPR011250">
    <property type="entry name" value="OMP/PagP_B-barrel"/>
</dbReference>
<dbReference type="PANTHER" id="PTHR34001:SF3">
    <property type="entry name" value="BLL7405 PROTEIN"/>
    <property type="match status" value="1"/>
</dbReference>
<dbReference type="Pfam" id="PF13505">
    <property type="entry name" value="OMP_b-brl"/>
    <property type="match status" value="1"/>
</dbReference>
<evidence type="ECO:0000313" key="8">
    <source>
        <dbReference type="Proteomes" id="UP000245911"/>
    </source>
</evidence>
<organism evidence="7 8">
    <name type="scientific">Pararhodobacter oceanensis</name>
    <dbReference type="NCBI Taxonomy" id="2172121"/>
    <lineage>
        <taxon>Bacteria</taxon>
        <taxon>Pseudomonadati</taxon>
        <taxon>Pseudomonadota</taxon>
        <taxon>Alphaproteobacteria</taxon>
        <taxon>Rhodobacterales</taxon>
        <taxon>Paracoccaceae</taxon>
        <taxon>Pararhodobacter</taxon>
    </lineage>
</organism>
<dbReference type="GO" id="GO:0016020">
    <property type="term" value="C:membrane"/>
    <property type="evidence" value="ECO:0007669"/>
    <property type="project" value="UniProtKB-SubCell"/>
</dbReference>
<keyword evidence="2 5" id="KW-0732">Signal</keyword>
<feature type="chain" id="PRO_5015432326" description="Outer membrane protein beta-barrel domain-containing protein" evidence="5">
    <location>
        <begin position="41"/>
        <end position="229"/>
    </location>
</feature>
<evidence type="ECO:0000256" key="5">
    <source>
        <dbReference type="SAM" id="SignalP"/>
    </source>
</evidence>
<name>A0A2T8HRQ4_9RHOB</name>
<dbReference type="OrthoDB" id="268975at2"/>
<sequence>MCKCRSRTWAFVAHDNERCTDMKKLVLSAVLAATSTAAMASGPIEYTPPAVVPVIPSAYDWNGAYVGVGLAYTRAQTSSTSGNALPDATGGSLGVLAGYNWQNNNTVMGVEAALSFSNLSATSTCGGVCAVNVENFAAVRGRLGYAVDRTMFFMTAGYATDARSFTDNGVNGSARFNGPTIGVGVEHAMNNDWSVRGDLEHYFFGSETVGANTYSASTSLLRVGVVRRF</sequence>
<evidence type="ECO:0000259" key="6">
    <source>
        <dbReference type="Pfam" id="PF13505"/>
    </source>
</evidence>
<reference evidence="7 8" key="1">
    <citation type="submission" date="2018-04" db="EMBL/GenBank/DDBJ databases">
        <title>Pararhodobacter oceanense sp. nov., isolated from marine intertidal sediment.</title>
        <authorList>
            <person name="Wang X.-L."/>
            <person name="Du Z.-J."/>
        </authorList>
    </citation>
    <scope>NUCLEOTIDE SEQUENCE [LARGE SCALE GENOMIC DNA]</scope>
    <source>
        <strain evidence="7 8">AM505</strain>
    </source>
</reference>
<keyword evidence="8" id="KW-1185">Reference proteome</keyword>
<feature type="domain" description="Outer membrane protein beta-barrel" evidence="6">
    <location>
        <begin position="28"/>
        <end position="229"/>
    </location>
</feature>
<comment type="caution">
    <text evidence="7">The sequence shown here is derived from an EMBL/GenBank/DDBJ whole genome shotgun (WGS) entry which is preliminary data.</text>
</comment>
<evidence type="ECO:0000256" key="4">
    <source>
        <dbReference type="ARBA" id="ARBA00038306"/>
    </source>
</evidence>
<dbReference type="AlphaFoldDB" id="A0A2T8HRQ4"/>
<dbReference type="InterPro" id="IPR027385">
    <property type="entry name" value="Beta-barrel_OMP"/>
</dbReference>
<dbReference type="PANTHER" id="PTHR34001">
    <property type="entry name" value="BLL7405 PROTEIN"/>
    <property type="match status" value="1"/>
</dbReference>
<dbReference type="EMBL" id="QDKM01000006">
    <property type="protein sequence ID" value="PVH28111.1"/>
    <property type="molecule type" value="Genomic_DNA"/>
</dbReference>
<dbReference type="Proteomes" id="UP000245911">
    <property type="component" value="Unassembled WGS sequence"/>
</dbReference>
<dbReference type="SUPFAM" id="SSF56925">
    <property type="entry name" value="OMPA-like"/>
    <property type="match status" value="1"/>
</dbReference>
<comment type="subcellular location">
    <subcellularLocation>
        <location evidence="1">Membrane</location>
    </subcellularLocation>
</comment>
<evidence type="ECO:0000313" key="7">
    <source>
        <dbReference type="EMBL" id="PVH28111.1"/>
    </source>
</evidence>
<comment type="similarity">
    <text evidence="4">Belongs to the Omp25/RopB family.</text>
</comment>
<keyword evidence="3" id="KW-0472">Membrane</keyword>
<evidence type="ECO:0000256" key="2">
    <source>
        <dbReference type="ARBA" id="ARBA00022729"/>
    </source>
</evidence>
<evidence type="ECO:0000256" key="3">
    <source>
        <dbReference type="ARBA" id="ARBA00023136"/>
    </source>
</evidence>
<dbReference type="Gene3D" id="2.40.160.20">
    <property type="match status" value="1"/>
</dbReference>
<protein>
    <recommendedName>
        <fullName evidence="6">Outer membrane protein beta-barrel domain-containing protein</fullName>
    </recommendedName>
</protein>
<feature type="signal peptide" evidence="5">
    <location>
        <begin position="1"/>
        <end position="40"/>
    </location>
</feature>
<dbReference type="InterPro" id="IPR051692">
    <property type="entry name" value="OMP-like"/>
</dbReference>
<proteinExistence type="inferred from homology"/>
<accession>A0A2T8HRQ4</accession>